<evidence type="ECO:0000313" key="5">
    <source>
        <dbReference type="Proteomes" id="UP000325313"/>
    </source>
</evidence>
<feature type="compositionally biased region" description="Basic residues" evidence="1">
    <location>
        <begin position="75"/>
        <end position="90"/>
    </location>
</feature>
<gene>
    <name evidence="2" type="ORF">PGT21_021925</name>
    <name evidence="3" type="ORF">PGTUg99_005440</name>
</gene>
<dbReference type="AlphaFoldDB" id="A0A5B0NBG4"/>
<evidence type="ECO:0000256" key="1">
    <source>
        <dbReference type="SAM" id="MobiDB-lite"/>
    </source>
</evidence>
<feature type="region of interest" description="Disordered" evidence="1">
    <location>
        <begin position="1"/>
        <end position="22"/>
    </location>
</feature>
<feature type="region of interest" description="Disordered" evidence="1">
    <location>
        <begin position="72"/>
        <end position="103"/>
    </location>
</feature>
<dbReference type="Proteomes" id="UP000324748">
    <property type="component" value="Unassembled WGS sequence"/>
</dbReference>
<protein>
    <submittedName>
        <fullName evidence="2">Uncharacterized protein</fullName>
    </submittedName>
</protein>
<evidence type="ECO:0000313" key="4">
    <source>
        <dbReference type="Proteomes" id="UP000324748"/>
    </source>
</evidence>
<dbReference type="EMBL" id="VDEP01000386">
    <property type="protein sequence ID" value="KAA1090382.1"/>
    <property type="molecule type" value="Genomic_DNA"/>
</dbReference>
<dbReference type="EMBL" id="VSWC01000106">
    <property type="protein sequence ID" value="KAA1085864.1"/>
    <property type="molecule type" value="Genomic_DNA"/>
</dbReference>
<evidence type="ECO:0000313" key="2">
    <source>
        <dbReference type="EMBL" id="KAA1085864.1"/>
    </source>
</evidence>
<dbReference type="Proteomes" id="UP000325313">
    <property type="component" value="Unassembled WGS sequence"/>
</dbReference>
<feature type="compositionally biased region" description="Polar residues" evidence="1">
    <location>
        <begin position="94"/>
        <end position="103"/>
    </location>
</feature>
<organism evidence="2 4">
    <name type="scientific">Puccinia graminis f. sp. tritici</name>
    <dbReference type="NCBI Taxonomy" id="56615"/>
    <lineage>
        <taxon>Eukaryota</taxon>
        <taxon>Fungi</taxon>
        <taxon>Dikarya</taxon>
        <taxon>Basidiomycota</taxon>
        <taxon>Pucciniomycotina</taxon>
        <taxon>Pucciniomycetes</taxon>
        <taxon>Pucciniales</taxon>
        <taxon>Pucciniaceae</taxon>
        <taxon>Puccinia</taxon>
    </lineage>
</organism>
<evidence type="ECO:0000313" key="3">
    <source>
        <dbReference type="EMBL" id="KAA1090382.1"/>
    </source>
</evidence>
<name>A0A5B0NBG4_PUCGR</name>
<proteinExistence type="predicted"/>
<reference evidence="4 5" key="1">
    <citation type="submission" date="2019-05" db="EMBL/GenBank/DDBJ databases">
        <title>Emergence of the Ug99 lineage of the wheat stem rust pathogen through somatic hybridization.</title>
        <authorList>
            <person name="Li F."/>
            <person name="Upadhyaya N.M."/>
            <person name="Sperschneider J."/>
            <person name="Matny O."/>
            <person name="Nguyen-Phuc H."/>
            <person name="Mago R."/>
            <person name="Raley C."/>
            <person name="Miller M.E."/>
            <person name="Silverstein K.A.T."/>
            <person name="Henningsen E."/>
            <person name="Hirsch C.D."/>
            <person name="Visser B."/>
            <person name="Pretorius Z.A."/>
            <person name="Steffenson B.J."/>
            <person name="Schwessinger B."/>
            <person name="Dodds P.N."/>
            <person name="Figueroa M."/>
        </authorList>
    </citation>
    <scope>NUCLEOTIDE SEQUENCE [LARGE SCALE GENOMIC DNA]</scope>
    <source>
        <strain evidence="2">21-0</strain>
        <strain evidence="3 5">Ug99</strain>
    </source>
</reference>
<comment type="caution">
    <text evidence="2">The sequence shown here is derived from an EMBL/GenBank/DDBJ whole genome shotgun (WGS) entry which is preliminary data.</text>
</comment>
<feature type="compositionally biased region" description="Basic residues" evidence="1">
    <location>
        <begin position="7"/>
        <end position="21"/>
    </location>
</feature>
<accession>A0A5B0NBG4</accession>
<sequence length="103" mass="12270">MDYCTKTAHKRKEKTKKWKRRGGGEVHTKYEEARKKRGGLEKRILFICSSKGRRDCKMKWHKGISKIMNVYMTQKQKKKTPRKKRGRTERKKNCSASTSLTHQ</sequence>
<keyword evidence="4" id="KW-1185">Reference proteome</keyword>